<dbReference type="AlphaFoldDB" id="A0A3G2L555"/>
<dbReference type="Gene3D" id="2.60.120.560">
    <property type="entry name" value="Exo-inulinase, domain 1"/>
    <property type="match status" value="1"/>
</dbReference>
<gene>
    <name evidence="2" type="ORF">D1013_08455</name>
</gene>
<organism evidence="2 3">
    <name type="scientific">Euzebyella marina</name>
    <dbReference type="NCBI Taxonomy" id="1761453"/>
    <lineage>
        <taxon>Bacteria</taxon>
        <taxon>Pseudomonadati</taxon>
        <taxon>Bacteroidota</taxon>
        <taxon>Flavobacteriia</taxon>
        <taxon>Flavobacteriales</taxon>
        <taxon>Flavobacteriaceae</taxon>
        <taxon>Euzebyella</taxon>
    </lineage>
</organism>
<dbReference type="InterPro" id="IPR010496">
    <property type="entry name" value="AL/BT2_dom"/>
</dbReference>
<evidence type="ECO:0000313" key="2">
    <source>
        <dbReference type="EMBL" id="AYN67394.1"/>
    </source>
</evidence>
<feature type="domain" description="3-keto-alpha-glucoside-1,2-lyase/3-keto-2-hydroxy-glucal hydratase" evidence="1">
    <location>
        <begin position="52"/>
        <end position="252"/>
    </location>
</feature>
<evidence type="ECO:0000313" key="3">
    <source>
        <dbReference type="Proteomes" id="UP000276309"/>
    </source>
</evidence>
<proteinExistence type="predicted"/>
<keyword evidence="3" id="KW-1185">Reference proteome</keyword>
<evidence type="ECO:0000259" key="1">
    <source>
        <dbReference type="Pfam" id="PF06439"/>
    </source>
</evidence>
<dbReference type="PROSITE" id="PS51257">
    <property type="entry name" value="PROKAR_LIPOPROTEIN"/>
    <property type="match status" value="1"/>
</dbReference>
<name>A0A3G2L555_9FLAO</name>
<dbReference type="OrthoDB" id="9806233at2"/>
<dbReference type="Pfam" id="PF06439">
    <property type="entry name" value="3keto-disac_hyd"/>
    <property type="match status" value="1"/>
</dbReference>
<dbReference type="Proteomes" id="UP000276309">
    <property type="component" value="Chromosome"/>
</dbReference>
<accession>A0A3G2L555</accession>
<dbReference type="EMBL" id="CP032050">
    <property type="protein sequence ID" value="AYN67394.1"/>
    <property type="molecule type" value="Genomic_DNA"/>
</dbReference>
<protein>
    <submittedName>
        <fullName evidence="2">DUF1080 domain-containing protein</fullName>
    </submittedName>
</protein>
<dbReference type="GO" id="GO:0016787">
    <property type="term" value="F:hydrolase activity"/>
    <property type="evidence" value="ECO:0007669"/>
    <property type="project" value="InterPro"/>
</dbReference>
<dbReference type="KEGG" id="emar:D1013_08455"/>
<sequence>MNRKFYFLSVFFLVVASCKNDKKTMNNSDTEVIEESNIMLPNILTDEEKSEGWSLLFDGETTEGWHLYNDVDAKPIWAAIDGILTCDPLNGNGEHGDLVSDQSYENYDFTFEWKMTESGNSGVFVNVHENEEFEEAWFTGPEYQLLDASNKDFSIEEKRSGCLYGYAPQLTPTPTKAVGEWNTARIIQENGKIEFYLNGNLTAKADFNSQEWKDYVANSGFKNFPHFGASTKGHITLQEWTSPVWFRNLKIKEL</sequence>
<reference evidence="2 3" key="1">
    <citation type="submission" date="2018-08" db="EMBL/GenBank/DDBJ databases">
        <title>The reduced genetic potential of extracellular carbohydrate catabolism in Euzebyella marina RN62, a Flavobacteriia bacterium isolated from the hadal water.</title>
        <authorList>
            <person name="Xue C."/>
        </authorList>
    </citation>
    <scope>NUCLEOTIDE SEQUENCE [LARGE SCALE GENOMIC DNA]</scope>
    <source>
        <strain evidence="2 3">RN62</strain>
    </source>
</reference>